<dbReference type="Pfam" id="PF00691">
    <property type="entry name" value="OmpA"/>
    <property type="match status" value="1"/>
</dbReference>
<evidence type="ECO:0000313" key="4">
    <source>
        <dbReference type="EMBL" id="ABF39276.1"/>
    </source>
</evidence>
<keyword evidence="2" id="KW-0732">Signal</keyword>
<dbReference type="STRING" id="204669.Acid345_0271"/>
<accession>Q1IV24</accession>
<evidence type="ECO:0000256" key="1">
    <source>
        <dbReference type="SAM" id="MobiDB-lite"/>
    </source>
</evidence>
<feature type="chain" id="PRO_5004191706" evidence="2">
    <location>
        <begin position="22"/>
        <end position="328"/>
    </location>
</feature>
<feature type="region of interest" description="Disordered" evidence="1">
    <location>
        <begin position="293"/>
        <end position="328"/>
    </location>
</feature>
<dbReference type="Proteomes" id="UP000002432">
    <property type="component" value="Chromosome"/>
</dbReference>
<keyword evidence="5" id="KW-1185">Reference proteome</keyword>
<proteinExistence type="predicted"/>
<feature type="compositionally biased region" description="Polar residues" evidence="1">
    <location>
        <begin position="24"/>
        <end position="34"/>
    </location>
</feature>
<dbReference type="SUPFAM" id="SSF103088">
    <property type="entry name" value="OmpA-like"/>
    <property type="match status" value="1"/>
</dbReference>
<dbReference type="InterPro" id="IPR036737">
    <property type="entry name" value="OmpA-like_sf"/>
</dbReference>
<dbReference type="RefSeq" id="WP_011521078.1">
    <property type="nucleotide sequence ID" value="NC_008009.1"/>
</dbReference>
<dbReference type="OrthoDB" id="118502at2"/>
<feature type="compositionally biased region" description="Low complexity" evidence="1">
    <location>
        <begin position="307"/>
        <end position="328"/>
    </location>
</feature>
<reference evidence="4 5" key="1">
    <citation type="journal article" date="2009" name="Appl. Environ. Microbiol.">
        <title>Three genomes from the phylum Acidobacteria provide insight into the lifestyles of these microorganisms in soils.</title>
        <authorList>
            <person name="Ward N.L."/>
            <person name="Challacombe J.F."/>
            <person name="Janssen P.H."/>
            <person name="Henrissat B."/>
            <person name="Coutinho P.M."/>
            <person name="Wu M."/>
            <person name="Xie G."/>
            <person name="Haft D.H."/>
            <person name="Sait M."/>
            <person name="Badger J."/>
            <person name="Barabote R.D."/>
            <person name="Bradley B."/>
            <person name="Brettin T.S."/>
            <person name="Brinkac L.M."/>
            <person name="Bruce D."/>
            <person name="Creasy T."/>
            <person name="Daugherty S.C."/>
            <person name="Davidsen T.M."/>
            <person name="DeBoy R.T."/>
            <person name="Detter J.C."/>
            <person name="Dodson R.J."/>
            <person name="Durkin A.S."/>
            <person name="Ganapathy A."/>
            <person name="Gwinn-Giglio M."/>
            <person name="Han C.S."/>
            <person name="Khouri H."/>
            <person name="Kiss H."/>
            <person name="Kothari S.P."/>
            <person name="Madupu R."/>
            <person name="Nelson K.E."/>
            <person name="Nelson W.C."/>
            <person name="Paulsen I."/>
            <person name="Penn K."/>
            <person name="Ren Q."/>
            <person name="Rosovitz M.J."/>
            <person name="Selengut J.D."/>
            <person name="Shrivastava S."/>
            <person name="Sullivan S.A."/>
            <person name="Tapia R."/>
            <person name="Thompson L.S."/>
            <person name="Watkins K.L."/>
            <person name="Yang Q."/>
            <person name="Yu C."/>
            <person name="Zafar N."/>
            <person name="Zhou L."/>
            <person name="Kuske C.R."/>
        </authorList>
    </citation>
    <scope>NUCLEOTIDE SEQUENCE [LARGE SCALE GENOMIC DNA]</scope>
    <source>
        <strain evidence="4 5">Ellin345</strain>
    </source>
</reference>
<feature type="domain" description="OmpA-like" evidence="3">
    <location>
        <begin position="183"/>
        <end position="276"/>
    </location>
</feature>
<dbReference type="EnsemblBacteria" id="ABF39276">
    <property type="protein sequence ID" value="ABF39276"/>
    <property type="gene ID" value="Acid345_0271"/>
</dbReference>
<organism evidence="4 5">
    <name type="scientific">Koribacter versatilis (strain Ellin345)</name>
    <dbReference type="NCBI Taxonomy" id="204669"/>
    <lineage>
        <taxon>Bacteria</taxon>
        <taxon>Pseudomonadati</taxon>
        <taxon>Acidobacteriota</taxon>
        <taxon>Terriglobia</taxon>
        <taxon>Terriglobales</taxon>
        <taxon>Candidatus Korobacteraceae</taxon>
        <taxon>Candidatus Korobacter</taxon>
    </lineage>
</organism>
<feature type="region of interest" description="Disordered" evidence="1">
    <location>
        <begin position="60"/>
        <end position="79"/>
    </location>
</feature>
<evidence type="ECO:0000256" key="2">
    <source>
        <dbReference type="SAM" id="SignalP"/>
    </source>
</evidence>
<dbReference type="InterPro" id="IPR006665">
    <property type="entry name" value="OmpA-like"/>
</dbReference>
<dbReference type="EMBL" id="CP000360">
    <property type="protein sequence ID" value="ABF39276.1"/>
    <property type="molecule type" value="Genomic_DNA"/>
</dbReference>
<gene>
    <name evidence="4" type="ordered locus">Acid345_0271</name>
</gene>
<feature type="signal peptide" evidence="2">
    <location>
        <begin position="1"/>
        <end position="21"/>
    </location>
</feature>
<dbReference type="eggNOG" id="COG2885">
    <property type="taxonomic scope" value="Bacteria"/>
</dbReference>
<name>Q1IV24_KORVE</name>
<evidence type="ECO:0000259" key="3">
    <source>
        <dbReference type="Pfam" id="PF00691"/>
    </source>
</evidence>
<dbReference type="AlphaFoldDB" id="Q1IV24"/>
<feature type="region of interest" description="Disordered" evidence="1">
    <location>
        <begin position="24"/>
        <end position="55"/>
    </location>
</feature>
<dbReference type="Gene3D" id="3.30.1330.60">
    <property type="entry name" value="OmpA-like domain"/>
    <property type="match status" value="1"/>
</dbReference>
<protein>
    <submittedName>
        <fullName evidence="4">Outer membrane protein, OmpA/MotB family</fullName>
    </submittedName>
</protein>
<dbReference type="KEGG" id="aba:Acid345_0271"/>
<feature type="compositionally biased region" description="Low complexity" evidence="1">
    <location>
        <begin position="35"/>
        <end position="53"/>
    </location>
</feature>
<evidence type="ECO:0000313" key="5">
    <source>
        <dbReference type="Proteomes" id="UP000002432"/>
    </source>
</evidence>
<dbReference type="HOGENOM" id="CLU_073295_0_0_0"/>
<sequence>MKSHFLIALPLAATLALPALAQNTASTPSDNQKPAATAPAAQDSSSQAAQNNNGVTPAQEQGMAAHQPLQPDTHEGFWGHLNPFARKKYVQRQMSPIRDRVNELDELTAKNSKDIKDVDARAQEGIRIASAKANEADQHALDAGNRAQQANTTATQASQHLQTVQTTVENIDQYKEASNIEIRFRPGQSVLSKKAKESLDDMSKGLADQKGYIVEVQGFAPGHGRVAVENSQRIADEVVRYLVINSNVPVYRIYTMGMGNAKVQATSATADSKPKYTKGGRVEISLLQNSLGQMASASTMPQSDANSTAAPAAPAQQSAPQQPATPQQ</sequence>
<feature type="compositionally biased region" description="Polar residues" evidence="1">
    <location>
        <begin position="293"/>
        <end position="306"/>
    </location>
</feature>